<dbReference type="InterPro" id="IPR045684">
    <property type="entry name" value="DUF6191"/>
</dbReference>
<dbReference type="Proteomes" id="UP000007809">
    <property type="component" value="Chromosome"/>
</dbReference>
<evidence type="ECO:0000313" key="2">
    <source>
        <dbReference type="EMBL" id="AEA22499.1"/>
    </source>
</evidence>
<gene>
    <name evidence="2" type="ordered locus">Psed_0224</name>
</gene>
<protein>
    <submittedName>
        <fullName evidence="2">Uncharacterized protein</fullName>
    </submittedName>
</protein>
<accession>F4CM12</accession>
<dbReference type="HOGENOM" id="CLU_1925823_0_0_11"/>
<name>F4CM12_PSEUX</name>
<proteinExistence type="predicted"/>
<dbReference type="OrthoDB" id="4555106at2"/>
<dbReference type="AlphaFoldDB" id="F4CM12"/>
<dbReference type="KEGG" id="pdx:Psed_0224"/>
<organism evidence="2 3">
    <name type="scientific">Pseudonocardia dioxanivorans (strain ATCC 55486 / DSM 44775 / JCM 13855 / CB1190)</name>
    <dbReference type="NCBI Taxonomy" id="675635"/>
    <lineage>
        <taxon>Bacteria</taxon>
        <taxon>Bacillati</taxon>
        <taxon>Actinomycetota</taxon>
        <taxon>Actinomycetes</taxon>
        <taxon>Pseudonocardiales</taxon>
        <taxon>Pseudonocardiaceae</taxon>
        <taxon>Pseudonocardia</taxon>
    </lineage>
</organism>
<dbReference type="EMBL" id="CP002593">
    <property type="protein sequence ID" value="AEA22499.1"/>
    <property type="molecule type" value="Genomic_DNA"/>
</dbReference>
<feature type="region of interest" description="Disordered" evidence="1">
    <location>
        <begin position="76"/>
        <end position="131"/>
    </location>
</feature>
<evidence type="ECO:0000313" key="3">
    <source>
        <dbReference type="Proteomes" id="UP000007809"/>
    </source>
</evidence>
<dbReference type="Pfam" id="PF19690">
    <property type="entry name" value="DUF6191"/>
    <property type="match status" value="1"/>
</dbReference>
<evidence type="ECO:0000256" key="1">
    <source>
        <dbReference type="SAM" id="MobiDB-lite"/>
    </source>
</evidence>
<sequence>MGQIWVLAVAGVVLLLMALVVVDRVSVSSSEHSRLPWRRHRTMRLALSTGLDQVTALFYATKHYELDQRRAEIMLRDETDDAAPPRHGLRDGGVFVLDPGPRDPGRRDPGRRDPGPRVPGPRDSGRQAGSA</sequence>
<reference evidence="2 3" key="1">
    <citation type="journal article" date="2011" name="J. Bacteriol.">
        <title>Genome sequence of the 1,4-dioxane-degrading Pseudonocardia dioxanivorans strain CB1190.</title>
        <authorList>
            <person name="Sales C.M."/>
            <person name="Mahendra S."/>
            <person name="Grostern A."/>
            <person name="Parales R.E."/>
            <person name="Goodwin L.A."/>
            <person name="Woyke T."/>
            <person name="Nolan M."/>
            <person name="Lapidus A."/>
            <person name="Chertkov O."/>
            <person name="Ovchinnikova G."/>
            <person name="Sczyrba A."/>
            <person name="Alvarez-Cohen L."/>
        </authorList>
    </citation>
    <scope>NUCLEOTIDE SEQUENCE [LARGE SCALE GENOMIC DNA]</scope>
    <source>
        <strain evidence="3">ATCC 55486 / DSM 44775 / JCM 13855 / CB1190</strain>
    </source>
</reference>
<dbReference type="RefSeq" id="WP_013672440.1">
    <property type="nucleotide sequence ID" value="NC_015312.1"/>
</dbReference>
<feature type="compositionally biased region" description="Basic and acidic residues" evidence="1">
    <location>
        <begin position="100"/>
        <end position="115"/>
    </location>
</feature>
<keyword evidence="3" id="KW-1185">Reference proteome</keyword>
<dbReference type="eggNOG" id="ENOG5030QHH">
    <property type="taxonomic scope" value="Bacteria"/>
</dbReference>
<dbReference type="STRING" id="675635.Psed_0224"/>